<dbReference type="GO" id="GO:0005634">
    <property type="term" value="C:nucleus"/>
    <property type="evidence" value="ECO:0007669"/>
    <property type="project" value="UniProtKB-SubCell"/>
</dbReference>
<evidence type="ECO:0000256" key="5">
    <source>
        <dbReference type="ARBA" id="ARBA00022990"/>
    </source>
</evidence>
<dbReference type="GO" id="GO:0032931">
    <property type="term" value="F:histone H3K56 acetyltransferase activity"/>
    <property type="evidence" value="ECO:0007669"/>
    <property type="project" value="TreeGrafter"/>
</dbReference>
<evidence type="ECO:0000313" key="12">
    <source>
        <dbReference type="Proteomes" id="UP000053664"/>
    </source>
</evidence>
<dbReference type="EMBL" id="KE361647">
    <property type="protein sequence ID" value="EPQ26142.1"/>
    <property type="molecule type" value="Genomic_DNA"/>
</dbReference>
<feature type="region of interest" description="Disordered" evidence="10">
    <location>
        <begin position="270"/>
        <end position="292"/>
    </location>
</feature>
<dbReference type="InterPro" id="IPR016849">
    <property type="entry name" value="Rtt109"/>
</dbReference>
<name>A0A061H106_9BASI</name>
<keyword evidence="4" id="KW-0227">DNA damage</keyword>
<dbReference type="EC" id="2.3.1.48" evidence="2"/>
<evidence type="ECO:0000313" key="11">
    <source>
        <dbReference type="EMBL" id="EPQ26142.1"/>
    </source>
</evidence>
<feature type="compositionally biased region" description="Low complexity" evidence="10">
    <location>
        <begin position="441"/>
        <end position="467"/>
    </location>
</feature>
<organism evidence="11 12">
    <name type="scientific">Pseudozyma flocculosa PF-1</name>
    <dbReference type="NCBI Taxonomy" id="1277687"/>
    <lineage>
        <taxon>Eukaryota</taxon>
        <taxon>Fungi</taxon>
        <taxon>Dikarya</taxon>
        <taxon>Basidiomycota</taxon>
        <taxon>Ustilaginomycotina</taxon>
        <taxon>Ustilaginomycetes</taxon>
        <taxon>Ustilaginales</taxon>
        <taxon>Ustilaginaceae</taxon>
        <taxon>Pseudozyma</taxon>
    </lineage>
</organism>
<dbReference type="PANTHER" id="PTHR31571:SF2">
    <property type="entry name" value="HISTONE ACETYLTRANSFERASE RTT109"/>
    <property type="match status" value="1"/>
</dbReference>
<protein>
    <recommendedName>
        <fullName evidence="2">histone acetyltransferase</fullName>
        <ecNumber evidence="2">2.3.1.48</ecNumber>
    </recommendedName>
</protein>
<feature type="region of interest" description="Disordered" evidence="10">
    <location>
        <begin position="386"/>
        <end position="467"/>
    </location>
</feature>
<evidence type="ECO:0000256" key="8">
    <source>
        <dbReference type="ARBA" id="ARBA00023242"/>
    </source>
</evidence>
<feature type="compositionally biased region" description="Basic and acidic residues" evidence="10">
    <location>
        <begin position="404"/>
        <end position="413"/>
    </location>
</feature>
<dbReference type="OrthoDB" id="3361892at2759"/>
<evidence type="ECO:0000256" key="1">
    <source>
        <dbReference type="ARBA" id="ARBA00004123"/>
    </source>
</evidence>
<dbReference type="GeneID" id="19320428"/>
<dbReference type="Proteomes" id="UP000053664">
    <property type="component" value="Unassembled WGS sequence"/>
</dbReference>
<evidence type="ECO:0000256" key="9">
    <source>
        <dbReference type="ARBA" id="ARBA00048940"/>
    </source>
</evidence>
<evidence type="ECO:0000256" key="4">
    <source>
        <dbReference type="ARBA" id="ARBA00022763"/>
    </source>
</evidence>
<dbReference type="GO" id="GO:0006355">
    <property type="term" value="P:regulation of DNA-templated transcription"/>
    <property type="evidence" value="ECO:0007669"/>
    <property type="project" value="InterPro"/>
</dbReference>
<feature type="region of interest" description="Disordered" evidence="10">
    <location>
        <begin position="666"/>
        <end position="712"/>
    </location>
</feature>
<sequence>MSLLETLESSLRSSPPPLAEAGSVRLHTLVSVPRAVKSLYPLAHIHPHHLDSSRNSSPVSAHLEHIVVTASWSPRDAAAAAAAAASPQATLIYALEAFLYTLPEHGSAVLYISKLDTTGYAPASLPPSLRAGLAEKTLGPGVAYGNTLTAQLSSAFVQHFSTFKHWRRSDVATTQVRHLAVHILARSQRAYLFPGSPENGRKKVLSDGGLIRWWRDVMSDAIVASRKSPHRSGGQANGMEQQLGTDARAFYLVPGYNRLESHVLLPLPPAPSVPSASTSNPTAEATRPSKQQTLQEAGWVYGHPYSAEGASCSPSDLPPLPLHWQRSALARSSLGQDGPAEAQTDPAQPGYDPKKVRCISTLMPHFSDDPKTRFMDELQRDAHEHAGWKKVEKAAATAAEGLQEDAKDGREADGTEGTSQRANADGGGGEPASKRAKLDDGSPGPSSSSTSPPSQEPATATSLAAPIGSIGSITATTSTASSSTKMTPLPILRGQMRERRSLDDLSIDEFWIRMGFRQECCSGNAVGVLVCLFTQPHPSSSEAQPQVTTAAAGTTTTVVPPASLPLSLPHPTIQDLVFKRLMRDVCEWDKEANARELTKAWDEQVNKAVVRKGGLAAVVAASAATSQADDRGENGHANAAGGEEMVGRGIIWKDIELAAPSAAQVQEVEEEVKRKQAQQQADNGGRRGTGSADGGRPQTNVLSVKRKKKPAA</sequence>
<evidence type="ECO:0000256" key="10">
    <source>
        <dbReference type="SAM" id="MobiDB-lite"/>
    </source>
</evidence>
<keyword evidence="6" id="KW-0805">Transcription regulation</keyword>
<evidence type="ECO:0000256" key="3">
    <source>
        <dbReference type="ARBA" id="ARBA00022679"/>
    </source>
</evidence>
<dbReference type="SMART" id="SM01250">
    <property type="entry name" value="KAT11"/>
    <property type="match status" value="1"/>
</dbReference>
<dbReference type="InterPro" id="IPR051236">
    <property type="entry name" value="HAT_RTT109-like"/>
</dbReference>
<accession>A0A061H106</accession>
<dbReference type="AlphaFoldDB" id="A0A061H106"/>
<dbReference type="HOGENOM" id="CLU_023870_0_0_1"/>
<keyword evidence="7" id="KW-0804">Transcription</keyword>
<dbReference type="Pfam" id="PF08214">
    <property type="entry name" value="HAT_KAT11"/>
    <property type="match status" value="1"/>
</dbReference>
<reference evidence="11 12" key="1">
    <citation type="journal article" date="2013" name="Plant Cell">
        <title>The transition from a phytopathogenic smut ancestor to an anamorphic biocontrol agent deciphered by comparative whole-genome analysis.</title>
        <authorList>
            <person name="Lefebvre F."/>
            <person name="Joly D.L."/>
            <person name="Labbe C."/>
            <person name="Teichmann B."/>
            <person name="Linning R."/>
            <person name="Belzile F."/>
            <person name="Bakkeren G."/>
            <person name="Belanger R.R."/>
        </authorList>
    </citation>
    <scope>NUCLEOTIDE SEQUENCE [LARGE SCALE GENOMIC DNA]</scope>
    <source>
        <strain evidence="11 12">PF-1</strain>
    </source>
</reference>
<dbReference type="KEGG" id="pfp:PFL1_06350"/>
<dbReference type="RefSeq" id="XP_007882082.1">
    <property type="nucleotide sequence ID" value="XM_007883891.1"/>
</dbReference>
<gene>
    <name evidence="11" type="ORF">PFL1_06350</name>
</gene>
<dbReference type="InterPro" id="IPR013178">
    <property type="entry name" value="Histone_AcTrfase_Rtt109/CBP"/>
</dbReference>
<evidence type="ECO:0000256" key="6">
    <source>
        <dbReference type="ARBA" id="ARBA00023015"/>
    </source>
</evidence>
<feature type="compositionally biased region" description="Low complexity" evidence="10">
    <location>
        <begin position="273"/>
        <end position="283"/>
    </location>
</feature>
<dbReference type="PROSITE" id="PS51728">
    <property type="entry name" value="RTT109_HAT"/>
    <property type="match status" value="1"/>
</dbReference>
<dbReference type="PANTHER" id="PTHR31571">
    <property type="entry name" value="ALTERED INHERITANCE OF MITOCHONDRIA PROTEIN 6"/>
    <property type="match status" value="1"/>
</dbReference>
<keyword evidence="5" id="KW-0007">Acetylation</keyword>
<dbReference type="eggNOG" id="KOG4534">
    <property type="taxonomic scope" value="Eukaryota"/>
</dbReference>
<comment type="catalytic activity">
    <reaction evidence="9">
        <text>L-lysyl-[histone] + acetyl-CoA = N(6)-acetyl-L-lysyl-[histone] + CoA + H(+)</text>
        <dbReference type="Rhea" id="RHEA:21992"/>
        <dbReference type="Rhea" id="RHEA-COMP:9845"/>
        <dbReference type="Rhea" id="RHEA-COMP:11338"/>
        <dbReference type="ChEBI" id="CHEBI:15378"/>
        <dbReference type="ChEBI" id="CHEBI:29969"/>
        <dbReference type="ChEBI" id="CHEBI:57287"/>
        <dbReference type="ChEBI" id="CHEBI:57288"/>
        <dbReference type="ChEBI" id="CHEBI:61930"/>
        <dbReference type="EC" id="2.3.1.48"/>
    </reaction>
    <physiologicalReaction direction="left-to-right" evidence="9">
        <dbReference type="Rhea" id="RHEA:21993"/>
    </physiologicalReaction>
</comment>
<dbReference type="GO" id="GO:0006974">
    <property type="term" value="P:DNA damage response"/>
    <property type="evidence" value="ECO:0007669"/>
    <property type="project" value="UniProtKB-KW"/>
</dbReference>
<feature type="region of interest" description="Disordered" evidence="10">
    <location>
        <begin position="332"/>
        <end position="353"/>
    </location>
</feature>
<keyword evidence="3" id="KW-0808">Transferase</keyword>
<evidence type="ECO:0000256" key="7">
    <source>
        <dbReference type="ARBA" id="ARBA00023163"/>
    </source>
</evidence>
<evidence type="ECO:0000256" key="2">
    <source>
        <dbReference type="ARBA" id="ARBA00013184"/>
    </source>
</evidence>
<keyword evidence="8" id="KW-0539">Nucleus</keyword>
<proteinExistence type="predicted"/>
<comment type="subcellular location">
    <subcellularLocation>
        <location evidence="1">Nucleus</location>
    </subcellularLocation>
</comment>